<comment type="caution">
    <text evidence="8">The sequence shown here is derived from an EMBL/GenBank/DDBJ whole genome shotgun (WGS) entry which is preliminary data.</text>
</comment>
<dbReference type="CDD" id="cd06170">
    <property type="entry name" value="LuxR_C_like"/>
    <property type="match status" value="1"/>
</dbReference>
<evidence type="ECO:0000256" key="5">
    <source>
        <dbReference type="PROSITE-ProRule" id="PRU00169"/>
    </source>
</evidence>
<gene>
    <name evidence="8" type="ORF">BC349_08580</name>
</gene>
<dbReference type="Pfam" id="PF00072">
    <property type="entry name" value="Response_reg"/>
    <property type="match status" value="1"/>
</dbReference>
<dbReference type="PANTHER" id="PTHR43214:SF41">
    <property type="entry name" value="NITRATE_NITRITE RESPONSE REGULATOR PROTEIN NARP"/>
    <property type="match status" value="1"/>
</dbReference>
<reference evidence="8 9" key="1">
    <citation type="submission" date="2016-07" db="EMBL/GenBank/DDBJ databases">
        <title>Genome analysis of Flavihumibacter stibioxidans YS-17.</title>
        <authorList>
            <person name="Shi K."/>
            <person name="Han Y."/>
            <person name="Wang G."/>
        </authorList>
    </citation>
    <scope>NUCLEOTIDE SEQUENCE [LARGE SCALE GENOMIC DNA]</scope>
    <source>
        <strain evidence="8 9">YS-17</strain>
    </source>
</reference>
<sequence>MNKPYKVALVEDHILLRKGLVSMVEGFHDYSVLFEASNGKEMIELLDPGNLPDLVLMDVNMPEMDGFSSTGWLKRNYPDIRILALSMYDTENSIIRMFKAGVRGYIMKYCDPVDLRTAMDALIQKGYYYSELVTGRLIHTINRYDDLDNNDTGNPLSVLNDRELEFLRYACTEMTYKEIACKMYLSPRTIDGYRDSLFDKLRLKTRVGLVTFAIRNGIVNV</sequence>
<organism evidence="8 9">
    <name type="scientific">Flavihumibacter stibioxidans</name>
    <dbReference type="NCBI Taxonomy" id="1834163"/>
    <lineage>
        <taxon>Bacteria</taxon>
        <taxon>Pseudomonadati</taxon>
        <taxon>Bacteroidota</taxon>
        <taxon>Chitinophagia</taxon>
        <taxon>Chitinophagales</taxon>
        <taxon>Chitinophagaceae</taxon>
        <taxon>Flavihumibacter</taxon>
    </lineage>
</organism>
<dbReference type="InterPro" id="IPR039420">
    <property type="entry name" value="WalR-like"/>
</dbReference>
<dbReference type="SUPFAM" id="SSF46894">
    <property type="entry name" value="C-terminal effector domain of the bipartite response regulators"/>
    <property type="match status" value="1"/>
</dbReference>
<dbReference type="EMBL" id="MBUA01000012">
    <property type="protein sequence ID" value="MBC6491084.1"/>
    <property type="molecule type" value="Genomic_DNA"/>
</dbReference>
<evidence type="ECO:0000313" key="8">
    <source>
        <dbReference type="EMBL" id="MBC6491084.1"/>
    </source>
</evidence>
<dbReference type="InterPro" id="IPR000792">
    <property type="entry name" value="Tscrpt_reg_LuxR_C"/>
</dbReference>
<keyword evidence="4" id="KW-0804">Transcription</keyword>
<feature type="domain" description="Response regulatory" evidence="7">
    <location>
        <begin position="6"/>
        <end position="123"/>
    </location>
</feature>
<evidence type="ECO:0000256" key="3">
    <source>
        <dbReference type="ARBA" id="ARBA00023125"/>
    </source>
</evidence>
<dbReference type="Gene3D" id="3.40.50.2300">
    <property type="match status" value="1"/>
</dbReference>
<dbReference type="Proteomes" id="UP000765802">
    <property type="component" value="Unassembled WGS sequence"/>
</dbReference>
<feature type="domain" description="HTH luxR-type" evidence="6">
    <location>
        <begin position="152"/>
        <end position="217"/>
    </location>
</feature>
<dbReference type="PROSITE" id="PS50043">
    <property type="entry name" value="HTH_LUXR_2"/>
    <property type="match status" value="1"/>
</dbReference>
<dbReference type="InterPro" id="IPR016032">
    <property type="entry name" value="Sig_transdc_resp-reg_C-effctor"/>
</dbReference>
<keyword evidence="1 5" id="KW-0597">Phosphoprotein</keyword>
<feature type="modified residue" description="4-aspartylphosphate" evidence="5">
    <location>
        <position position="58"/>
    </location>
</feature>
<dbReference type="SMART" id="SM00421">
    <property type="entry name" value="HTH_LUXR"/>
    <property type="match status" value="1"/>
</dbReference>
<evidence type="ECO:0000313" key="9">
    <source>
        <dbReference type="Proteomes" id="UP000765802"/>
    </source>
</evidence>
<protein>
    <submittedName>
        <fullName evidence="8">DNA-binding response regulator</fullName>
    </submittedName>
</protein>
<dbReference type="InterPro" id="IPR011006">
    <property type="entry name" value="CheY-like_superfamily"/>
</dbReference>
<evidence type="ECO:0000256" key="1">
    <source>
        <dbReference type="ARBA" id="ARBA00022553"/>
    </source>
</evidence>
<keyword evidence="2" id="KW-0805">Transcription regulation</keyword>
<dbReference type="CDD" id="cd17535">
    <property type="entry name" value="REC_NarL-like"/>
    <property type="match status" value="1"/>
</dbReference>
<dbReference type="PANTHER" id="PTHR43214">
    <property type="entry name" value="TWO-COMPONENT RESPONSE REGULATOR"/>
    <property type="match status" value="1"/>
</dbReference>
<accession>A0ABR7M8C0</accession>
<evidence type="ECO:0000259" key="7">
    <source>
        <dbReference type="PROSITE" id="PS50110"/>
    </source>
</evidence>
<dbReference type="Pfam" id="PF00196">
    <property type="entry name" value="GerE"/>
    <property type="match status" value="1"/>
</dbReference>
<keyword evidence="9" id="KW-1185">Reference proteome</keyword>
<proteinExistence type="predicted"/>
<dbReference type="RefSeq" id="WP_187256409.1">
    <property type="nucleotide sequence ID" value="NZ_JBHULF010000014.1"/>
</dbReference>
<dbReference type="InterPro" id="IPR058245">
    <property type="entry name" value="NreC/VraR/RcsB-like_REC"/>
</dbReference>
<keyword evidence="3 8" id="KW-0238">DNA-binding</keyword>
<name>A0ABR7M8C0_9BACT</name>
<dbReference type="InterPro" id="IPR001789">
    <property type="entry name" value="Sig_transdc_resp-reg_receiver"/>
</dbReference>
<dbReference type="SMART" id="SM00448">
    <property type="entry name" value="REC"/>
    <property type="match status" value="1"/>
</dbReference>
<dbReference type="GO" id="GO:0003677">
    <property type="term" value="F:DNA binding"/>
    <property type="evidence" value="ECO:0007669"/>
    <property type="project" value="UniProtKB-KW"/>
</dbReference>
<evidence type="ECO:0000259" key="6">
    <source>
        <dbReference type="PROSITE" id="PS50043"/>
    </source>
</evidence>
<dbReference type="PROSITE" id="PS50110">
    <property type="entry name" value="RESPONSE_REGULATORY"/>
    <property type="match status" value="1"/>
</dbReference>
<evidence type="ECO:0000256" key="4">
    <source>
        <dbReference type="ARBA" id="ARBA00023163"/>
    </source>
</evidence>
<evidence type="ECO:0000256" key="2">
    <source>
        <dbReference type="ARBA" id="ARBA00023015"/>
    </source>
</evidence>
<dbReference type="SUPFAM" id="SSF52172">
    <property type="entry name" value="CheY-like"/>
    <property type="match status" value="1"/>
</dbReference>